<dbReference type="EMBL" id="AZNH01000050">
    <property type="protein sequence ID" value="KID83927.1"/>
    <property type="molecule type" value="Genomic_DNA"/>
</dbReference>
<keyword evidence="1" id="KW-0732">Signal</keyword>
<accession>A0A0B4GW59</accession>
<reference evidence="2 3" key="1">
    <citation type="journal article" date="2014" name="Proc. Natl. Acad. Sci. U.S.A.">
        <title>Trajectory and genomic determinants of fungal-pathogen speciation and host adaptation.</title>
        <authorList>
            <person name="Hu X."/>
            <person name="Xiao G."/>
            <person name="Zheng P."/>
            <person name="Shang Y."/>
            <person name="Su Y."/>
            <person name="Zhang X."/>
            <person name="Liu X."/>
            <person name="Zhan S."/>
            <person name="St Leger R.J."/>
            <person name="Wang C."/>
        </authorList>
    </citation>
    <scope>NUCLEOTIDE SEQUENCE [LARGE SCALE GENOMIC DNA]</scope>
    <source>
        <strain evidence="2 3">ARSEF 977</strain>
    </source>
</reference>
<comment type="caution">
    <text evidence="2">The sequence shown here is derived from an EMBL/GenBank/DDBJ whole genome shotgun (WGS) entry which is preliminary data.</text>
</comment>
<evidence type="ECO:0000313" key="3">
    <source>
        <dbReference type="Proteomes" id="UP000031192"/>
    </source>
</evidence>
<protein>
    <submittedName>
        <fullName evidence="2">Uncharacterized protein</fullName>
    </submittedName>
</protein>
<dbReference type="AlphaFoldDB" id="A0A0B4GW59"/>
<evidence type="ECO:0000313" key="2">
    <source>
        <dbReference type="EMBL" id="KID83927.1"/>
    </source>
</evidence>
<dbReference type="HOGENOM" id="CLU_2134098_0_0_1"/>
<keyword evidence="3" id="KW-1185">Reference proteome</keyword>
<name>A0A0B4GW59_METGA</name>
<dbReference type="Proteomes" id="UP000031192">
    <property type="component" value="Unassembled WGS sequence"/>
</dbReference>
<gene>
    <name evidence="2" type="ORF">MGU_08799</name>
</gene>
<sequence length="113" mass="12842">MKVSTTLALLFANLPAVLGSNGTSIEQTLQQLEQRAKIWYDLAQNQPHAQAIAYFANIHVKDTIEETRKAVKHMAWLLFYARIFIEDNRPEEAKKNIEAALQVLESDKFVLTA</sequence>
<feature type="chain" id="PRO_5002089931" evidence="1">
    <location>
        <begin position="20"/>
        <end position="113"/>
    </location>
</feature>
<proteinExistence type="predicted"/>
<feature type="signal peptide" evidence="1">
    <location>
        <begin position="1"/>
        <end position="19"/>
    </location>
</feature>
<evidence type="ECO:0000256" key="1">
    <source>
        <dbReference type="SAM" id="SignalP"/>
    </source>
</evidence>
<organism evidence="2 3">
    <name type="scientific">Metarhizium guizhouense (strain ARSEF 977)</name>
    <dbReference type="NCBI Taxonomy" id="1276136"/>
    <lineage>
        <taxon>Eukaryota</taxon>
        <taxon>Fungi</taxon>
        <taxon>Dikarya</taxon>
        <taxon>Ascomycota</taxon>
        <taxon>Pezizomycotina</taxon>
        <taxon>Sordariomycetes</taxon>
        <taxon>Hypocreomycetidae</taxon>
        <taxon>Hypocreales</taxon>
        <taxon>Clavicipitaceae</taxon>
        <taxon>Metarhizium</taxon>
    </lineage>
</organism>